<accession>A0A348G5J4</accession>
<proteinExistence type="inferred from homology"/>
<evidence type="ECO:0000256" key="1">
    <source>
        <dbReference type="ARBA" id="ARBA00007164"/>
    </source>
</evidence>
<keyword evidence="6" id="KW-0961">Cell wall biogenesis/degradation</keyword>
<dbReference type="PANTHER" id="PTHR21581:SF6">
    <property type="entry name" value="TRAFFICKING PROTEIN PARTICLE COMPLEX SUBUNIT 12"/>
    <property type="match status" value="1"/>
</dbReference>
<evidence type="ECO:0000259" key="12">
    <source>
        <dbReference type="Pfam" id="PF00768"/>
    </source>
</evidence>
<evidence type="ECO:0000256" key="9">
    <source>
        <dbReference type="RuleBase" id="RU004016"/>
    </source>
</evidence>
<dbReference type="AlphaFoldDB" id="A0A348G5J4"/>
<evidence type="ECO:0000256" key="5">
    <source>
        <dbReference type="ARBA" id="ARBA00022984"/>
    </source>
</evidence>
<protein>
    <recommendedName>
        <fullName evidence="12">Peptidase S11 D-alanyl-D-alanine carboxypeptidase A N-terminal domain-containing protein</fullName>
    </recommendedName>
</protein>
<dbReference type="Gene3D" id="3.40.710.10">
    <property type="entry name" value="DD-peptidase/beta-lactamase superfamily"/>
    <property type="match status" value="1"/>
</dbReference>
<sequence length="454" mass="46988">MPTFQSRSVRWLAVAGMLLAAAPAGAAPTLVVDADSGQVLHQREAGRPWYPASVTKLMTTYVALSRIREGRAWPETIVTFSDNAVAQSPSKMGFKAGTQITLENALRMLMVKSANDVAVAIAETLGGSVAGFAADMNAYARRLGMSGSNFVNPHGLPDAEQYTTARDMAVLTRALIHEFPQAEALFRIPAIQLGKIKMRNHNALLHRYEGTDGMKTGFICASGFNVVVTATRGGKRLIAVVFGGTTANERNETAAALLEQGFQPRFSLFESASSVDSIANSGGGPVSISEMVCGKGRKQAEDTDDDEPAGTAVPRTSSDPDDIYATIHGDRPAAARASAAAASATGAAAAKSAKPARPSLLGPVVIRPAVPVYTGPARGDTMLAGIAPSPAPATLMAARRINPDGRAVAASVAAGGAPLPLTKPMTPAVPNLSAYAPTAGTGSVPVPRPRPRAN</sequence>
<feature type="active site" description="Proton acceptor" evidence="7">
    <location>
        <position position="56"/>
    </location>
</feature>
<evidence type="ECO:0000256" key="7">
    <source>
        <dbReference type="PIRSR" id="PIRSR618044-1"/>
    </source>
</evidence>
<feature type="region of interest" description="Disordered" evidence="10">
    <location>
        <begin position="294"/>
        <end position="326"/>
    </location>
</feature>
<dbReference type="GO" id="GO:0009252">
    <property type="term" value="P:peptidoglycan biosynthetic process"/>
    <property type="evidence" value="ECO:0007669"/>
    <property type="project" value="UniProtKB-KW"/>
</dbReference>
<dbReference type="InterPro" id="IPR018044">
    <property type="entry name" value="Peptidase_S11"/>
</dbReference>
<evidence type="ECO:0000256" key="11">
    <source>
        <dbReference type="SAM" id="SignalP"/>
    </source>
</evidence>
<name>A0A348G5J4_9HYPH</name>
<feature type="signal peptide" evidence="11">
    <location>
        <begin position="1"/>
        <end position="26"/>
    </location>
</feature>
<reference evidence="13 14" key="1">
    <citation type="submission" date="2018-08" db="EMBL/GenBank/DDBJ databases">
        <title>Complete genome sequencing of Blastochloris tepida GI.</title>
        <authorList>
            <person name="Tsukatani Y."/>
            <person name="Mori H."/>
        </authorList>
    </citation>
    <scope>NUCLEOTIDE SEQUENCE [LARGE SCALE GENOMIC DNA]</scope>
    <source>
        <strain evidence="13 14">GI</strain>
    </source>
</reference>
<keyword evidence="2 11" id="KW-0732">Signal</keyword>
<comment type="similarity">
    <text evidence="1 9">Belongs to the peptidase S11 family.</text>
</comment>
<dbReference type="GO" id="GO:0009002">
    <property type="term" value="F:serine-type D-Ala-D-Ala carboxypeptidase activity"/>
    <property type="evidence" value="ECO:0007669"/>
    <property type="project" value="InterPro"/>
</dbReference>
<evidence type="ECO:0000256" key="8">
    <source>
        <dbReference type="PIRSR" id="PIRSR618044-2"/>
    </source>
</evidence>
<evidence type="ECO:0000313" key="14">
    <source>
        <dbReference type="Proteomes" id="UP000266934"/>
    </source>
</evidence>
<gene>
    <name evidence="13" type="ORF">BLTE_35120</name>
</gene>
<dbReference type="EMBL" id="AP018907">
    <property type="protein sequence ID" value="BBF94827.1"/>
    <property type="molecule type" value="Genomic_DNA"/>
</dbReference>
<feature type="chain" id="PRO_5016997230" description="Peptidase S11 D-alanyl-D-alanine carboxypeptidase A N-terminal domain-containing protein" evidence="11">
    <location>
        <begin position="27"/>
        <end position="454"/>
    </location>
</feature>
<keyword evidence="3" id="KW-0378">Hydrolase</keyword>
<dbReference type="InterPro" id="IPR012338">
    <property type="entry name" value="Beta-lactam/transpept-like"/>
</dbReference>
<evidence type="ECO:0000256" key="2">
    <source>
        <dbReference type="ARBA" id="ARBA00022729"/>
    </source>
</evidence>
<feature type="domain" description="Peptidase S11 D-alanyl-D-alanine carboxypeptidase A N-terminal" evidence="12">
    <location>
        <begin position="26"/>
        <end position="245"/>
    </location>
</feature>
<evidence type="ECO:0000313" key="13">
    <source>
        <dbReference type="EMBL" id="BBF94827.1"/>
    </source>
</evidence>
<keyword evidence="4" id="KW-0133">Cell shape</keyword>
<feature type="active site" evidence="7">
    <location>
        <position position="113"/>
    </location>
</feature>
<dbReference type="PRINTS" id="PR00725">
    <property type="entry name" value="DADACBPTASE1"/>
</dbReference>
<feature type="binding site" evidence="8">
    <location>
        <position position="215"/>
    </location>
    <ligand>
        <name>substrate</name>
    </ligand>
</feature>
<feature type="region of interest" description="Disordered" evidence="10">
    <location>
        <begin position="432"/>
        <end position="454"/>
    </location>
</feature>
<evidence type="ECO:0000256" key="4">
    <source>
        <dbReference type="ARBA" id="ARBA00022960"/>
    </source>
</evidence>
<feature type="active site" description="Acyl-ester intermediate" evidence="7">
    <location>
        <position position="53"/>
    </location>
</feature>
<dbReference type="InterPro" id="IPR001967">
    <property type="entry name" value="Peptidase_S11_N"/>
</dbReference>
<keyword evidence="14" id="KW-1185">Reference proteome</keyword>
<dbReference type="GO" id="GO:0006508">
    <property type="term" value="P:proteolysis"/>
    <property type="evidence" value="ECO:0007669"/>
    <property type="project" value="InterPro"/>
</dbReference>
<evidence type="ECO:0000256" key="3">
    <source>
        <dbReference type="ARBA" id="ARBA00022801"/>
    </source>
</evidence>
<evidence type="ECO:0000256" key="6">
    <source>
        <dbReference type="ARBA" id="ARBA00023316"/>
    </source>
</evidence>
<dbReference type="PANTHER" id="PTHR21581">
    <property type="entry name" value="D-ALANYL-D-ALANINE CARBOXYPEPTIDASE"/>
    <property type="match status" value="1"/>
</dbReference>
<evidence type="ECO:0000256" key="10">
    <source>
        <dbReference type="SAM" id="MobiDB-lite"/>
    </source>
</evidence>
<dbReference type="Proteomes" id="UP000266934">
    <property type="component" value="Chromosome"/>
</dbReference>
<dbReference type="KEGG" id="blag:BLTE_35120"/>
<dbReference type="GO" id="GO:0008360">
    <property type="term" value="P:regulation of cell shape"/>
    <property type="evidence" value="ECO:0007669"/>
    <property type="project" value="UniProtKB-KW"/>
</dbReference>
<dbReference type="Pfam" id="PF00768">
    <property type="entry name" value="Peptidase_S11"/>
    <property type="match status" value="1"/>
</dbReference>
<dbReference type="GO" id="GO:0071555">
    <property type="term" value="P:cell wall organization"/>
    <property type="evidence" value="ECO:0007669"/>
    <property type="project" value="UniProtKB-KW"/>
</dbReference>
<dbReference type="SUPFAM" id="SSF56601">
    <property type="entry name" value="beta-lactamase/transpeptidase-like"/>
    <property type="match status" value="1"/>
</dbReference>
<organism evidence="13 14">
    <name type="scientific">Blastochloris tepida</name>
    <dbReference type="NCBI Taxonomy" id="2233851"/>
    <lineage>
        <taxon>Bacteria</taxon>
        <taxon>Pseudomonadati</taxon>
        <taxon>Pseudomonadota</taxon>
        <taxon>Alphaproteobacteria</taxon>
        <taxon>Hyphomicrobiales</taxon>
        <taxon>Blastochloridaceae</taxon>
        <taxon>Blastochloris</taxon>
    </lineage>
</organism>
<keyword evidence="5" id="KW-0573">Peptidoglycan synthesis</keyword>